<dbReference type="KEGG" id="fll:EI427_02905"/>
<name>A0A3Q9FMQ5_9BACT</name>
<gene>
    <name evidence="4" type="ORF">EI427_02905</name>
</gene>
<evidence type="ECO:0000313" key="4">
    <source>
        <dbReference type="EMBL" id="AZQ61205.1"/>
    </source>
</evidence>
<comment type="subcellular location">
    <subcellularLocation>
        <location evidence="1">Membrane</location>
    </subcellularLocation>
</comment>
<dbReference type="InterPro" id="IPR000184">
    <property type="entry name" value="Bac_surfAg_D15"/>
</dbReference>
<protein>
    <recommendedName>
        <fullName evidence="3">Bacterial surface antigen (D15) domain-containing protein</fullName>
    </recommendedName>
</protein>
<proteinExistence type="predicted"/>
<dbReference type="Pfam" id="PF01103">
    <property type="entry name" value="Omp85"/>
    <property type="match status" value="1"/>
</dbReference>
<feature type="domain" description="Bacterial surface antigen (D15)" evidence="3">
    <location>
        <begin position="111"/>
        <end position="382"/>
    </location>
</feature>
<dbReference type="Gene3D" id="2.40.160.50">
    <property type="entry name" value="membrane protein fhac: a member of the omp85/tpsb transporter family"/>
    <property type="match status" value="1"/>
</dbReference>
<dbReference type="EMBL" id="CP034562">
    <property type="protein sequence ID" value="AZQ61205.1"/>
    <property type="molecule type" value="Genomic_DNA"/>
</dbReference>
<dbReference type="GO" id="GO:0019867">
    <property type="term" value="C:outer membrane"/>
    <property type="evidence" value="ECO:0007669"/>
    <property type="project" value="InterPro"/>
</dbReference>
<dbReference type="OrthoDB" id="9771071at2"/>
<dbReference type="AlphaFoldDB" id="A0A3Q9FMQ5"/>
<sequence>MLNYHKKENITLLLINMKHLLTLILLFSILISTPIIAQNTREDSTKKEKNLQFIGIPNIANNKVFGWGGGANVGAFYKLNKADSISPPSMSFVQGMYFQNETWWLALLQENYFKQDKFRSRILLFTTNVNFQFFTDELLPQLPSTVVPYSTRTSSIQASFSTKIFKDAFLGPIYTYGKNNFSFDNDALNKLLELRNIGDFTTSGIGLTFDYDSRDNIFSTSKGMYLNLYSLSYFDAIGSDADFTGLYGEYSYFYSIKKNMILASKANAATLFGDVPFVEENVMGFGGTRFQDLRGYNKGQFRGNQIYMVQAELRWRFYKNWGANFYYGMGTVFTAGQNVPFLPAGGVGLRYKASKQYNINVGIDAAWGKDDNGIYFLIGEAF</sequence>
<keyword evidence="2" id="KW-0472">Membrane</keyword>
<organism evidence="4 5">
    <name type="scientific">Flammeovirga pectinis</name>
    <dbReference type="NCBI Taxonomy" id="2494373"/>
    <lineage>
        <taxon>Bacteria</taxon>
        <taxon>Pseudomonadati</taxon>
        <taxon>Bacteroidota</taxon>
        <taxon>Cytophagia</taxon>
        <taxon>Cytophagales</taxon>
        <taxon>Flammeovirgaceae</taxon>
        <taxon>Flammeovirga</taxon>
    </lineage>
</organism>
<accession>A0A3Q9FMQ5</accession>
<evidence type="ECO:0000259" key="3">
    <source>
        <dbReference type="Pfam" id="PF01103"/>
    </source>
</evidence>
<dbReference type="Proteomes" id="UP000267268">
    <property type="component" value="Chromosome 1"/>
</dbReference>
<reference evidence="4 5" key="1">
    <citation type="submission" date="2018-12" db="EMBL/GenBank/DDBJ databases">
        <title>Flammeovirga pectinis sp. nov., isolated from the gut of the Korean scallop, Patinopecten yessoensis.</title>
        <authorList>
            <person name="Bae J.-W."/>
            <person name="Jeong Y.-S."/>
            <person name="Kang W."/>
        </authorList>
    </citation>
    <scope>NUCLEOTIDE SEQUENCE [LARGE SCALE GENOMIC DNA]</scope>
    <source>
        <strain evidence="4 5">L12M1</strain>
    </source>
</reference>
<evidence type="ECO:0000256" key="1">
    <source>
        <dbReference type="ARBA" id="ARBA00004370"/>
    </source>
</evidence>
<evidence type="ECO:0000313" key="5">
    <source>
        <dbReference type="Proteomes" id="UP000267268"/>
    </source>
</evidence>
<keyword evidence="5" id="KW-1185">Reference proteome</keyword>
<evidence type="ECO:0000256" key="2">
    <source>
        <dbReference type="ARBA" id="ARBA00023136"/>
    </source>
</evidence>